<accession>A0A4U8Z4S2</accession>
<dbReference type="Proteomes" id="UP000294360">
    <property type="component" value="Chromosome"/>
</dbReference>
<dbReference type="AlphaFoldDB" id="A0A4U8Z4S2"/>
<evidence type="ECO:0000256" key="1">
    <source>
        <dbReference type="SAM" id="MobiDB-lite"/>
    </source>
</evidence>
<dbReference type="EMBL" id="LR536450">
    <property type="protein sequence ID" value="VFU10490.1"/>
    <property type="molecule type" value="Genomic_DNA"/>
</dbReference>
<feature type="region of interest" description="Disordered" evidence="1">
    <location>
        <begin position="222"/>
        <end position="251"/>
    </location>
</feature>
<sequence length="251" mass="27710">MKLRFKTSITPKGIEIAWLRKSVLSWRPAPIEEWAQSEGRERVAAIHLQDLLDRDEAMALDCALLLPHSVAARLNSMIADAIGLPPVASLSANLAFEGRVEQRESLIRVRWFDRNLRVIIPQRIGAFLKWGSDEGRLSRQLFALMEAVDGFNASQGTEQDQRIKAWGPVQDALRQTTSADVSSDDYLAGLTIFQAGAFSLECRETGGGPAFRPILMSRSKASSLEDDAPVTEAEGEAPASDARAMKGRMRF</sequence>
<dbReference type="KEGG" id="mtun:MTUNDRAET4_3603"/>
<evidence type="ECO:0000313" key="2">
    <source>
        <dbReference type="EMBL" id="VFU10490.1"/>
    </source>
</evidence>
<dbReference type="RefSeq" id="WP_134491249.1">
    <property type="nucleotide sequence ID" value="NZ_CP139089.1"/>
</dbReference>
<evidence type="ECO:0000313" key="3">
    <source>
        <dbReference type="Proteomes" id="UP000294360"/>
    </source>
</evidence>
<name>A0A4U8Z4S2_METTU</name>
<gene>
    <name evidence="2" type="ORF">MTUNDRAET4_3603</name>
</gene>
<feature type="compositionally biased region" description="Acidic residues" evidence="1">
    <location>
        <begin position="224"/>
        <end position="235"/>
    </location>
</feature>
<proteinExistence type="predicted"/>
<protein>
    <submittedName>
        <fullName evidence="2">Uncharacterized protein</fullName>
    </submittedName>
</protein>
<organism evidence="2 3">
    <name type="scientific">Methylocella tundrae</name>
    <dbReference type="NCBI Taxonomy" id="227605"/>
    <lineage>
        <taxon>Bacteria</taxon>
        <taxon>Pseudomonadati</taxon>
        <taxon>Pseudomonadota</taxon>
        <taxon>Alphaproteobacteria</taxon>
        <taxon>Hyphomicrobiales</taxon>
        <taxon>Beijerinckiaceae</taxon>
        <taxon>Methylocella</taxon>
    </lineage>
</organism>
<reference evidence="2 3" key="1">
    <citation type="submission" date="2019-03" db="EMBL/GenBank/DDBJ databases">
        <authorList>
            <person name="Kox A.R. M."/>
        </authorList>
    </citation>
    <scope>NUCLEOTIDE SEQUENCE [LARGE SCALE GENOMIC DNA]</scope>
    <source>
        <strain evidence="2">MTUNDRAET4 annotated genome</strain>
    </source>
</reference>